<dbReference type="Proteomes" id="UP000319148">
    <property type="component" value="Unassembled WGS sequence"/>
</dbReference>
<comment type="subcellular location">
    <subcellularLocation>
        <location evidence="1">Cell membrane</location>
        <topology evidence="1">Multi-pass membrane protein</topology>
    </subcellularLocation>
</comment>
<dbReference type="EMBL" id="VFIY01000018">
    <property type="protein sequence ID" value="TPD57489.1"/>
    <property type="molecule type" value="Genomic_DNA"/>
</dbReference>
<evidence type="ECO:0000259" key="7">
    <source>
        <dbReference type="Pfam" id="PF00892"/>
    </source>
</evidence>
<evidence type="ECO:0000256" key="4">
    <source>
        <dbReference type="ARBA" id="ARBA00022989"/>
    </source>
</evidence>
<feature type="domain" description="EamA" evidence="7">
    <location>
        <begin position="151"/>
        <end position="283"/>
    </location>
</feature>
<dbReference type="SUPFAM" id="SSF103481">
    <property type="entry name" value="Multidrug resistance efflux transporter EmrE"/>
    <property type="match status" value="2"/>
</dbReference>
<reference evidence="9" key="1">
    <citation type="submission" date="2019-06" db="EMBL/GenBank/DDBJ databases">
        <title>The complete genome of Emcibacter congregatus ZYLT.</title>
        <authorList>
            <person name="Zhao Z."/>
        </authorList>
    </citation>
    <scope>NUCLEOTIDE SEQUENCE [LARGE SCALE GENOMIC DNA]</scope>
    <source>
        <strain evidence="9">MCCC 1A06723</strain>
    </source>
</reference>
<feature type="transmembrane region" description="Helical" evidence="6">
    <location>
        <begin position="213"/>
        <end position="233"/>
    </location>
</feature>
<feature type="transmembrane region" description="Helical" evidence="6">
    <location>
        <begin position="102"/>
        <end position="119"/>
    </location>
</feature>
<evidence type="ECO:0000313" key="8">
    <source>
        <dbReference type="EMBL" id="TPD57489.1"/>
    </source>
</evidence>
<keyword evidence="2" id="KW-1003">Cell membrane</keyword>
<accession>A0A501PAS1</accession>
<dbReference type="PANTHER" id="PTHR42920">
    <property type="entry name" value="OS03G0707200 PROTEIN-RELATED"/>
    <property type="match status" value="1"/>
</dbReference>
<organism evidence="8 9">
    <name type="scientific">Emcibacter nanhaiensis</name>
    <dbReference type="NCBI Taxonomy" id="1505037"/>
    <lineage>
        <taxon>Bacteria</taxon>
        <taxon>Pseudomonadati</taxon>
        <taxon>Pseudomonadota</taxon>
        <taxon>Alphaproteobacteria</taxon>
        <taxon>Emcibacterales</taxon>
        <taxon>Emcibacteraceae</taxon>
        <taxon>Emcibacter</taxon>
    </lineage>
</organism>
<dbReference type="RefSeq" id="WP_139941804.1">
    <property type="nucleotide sequence ID" value="NZ_JBHSYP010000005.1"/>
</dbReference>
<feature type="transmembrane region" description="Helical" evidence="6">
    <location>
        <begin position="70"/>
        <end position="90"/>
    </location>
</feature>
<proteinExistence type="predicted"/>
<dbReference type="InterPro" id="IPR000620">
    <property type="entry name" value="EamA_dom"/>
</dbReference>
<evidence type="ECO:0000256" key="2">
    <source>
        <dbReference type="ARBA" id="ARBA00022475"/>
    </source>
</evidence>
<feature type="transmembrane region" description="Helical" evidence="6">
    <location>
        <begin position="245"/>
        <end position="262"/>
    </location>
</feature>
<feature type="transmembrane region" description="Helical" evidence="6">
    <location>
        <begin position="34"/>
        <end position="54"/>
    </location>
</feature>
<dbReference type="Pfam" id="PF00892">
    <property type="entry name" value="EamA"/>
    <property type="match status" value="2"/>
</dbReference>
<evidence type="ECO:0000256" key="6">
    <source>
        <dbReference type="SAM" id="Phobius"/>
    </source>
</evidence>
<keyword evidence="9" id="KW-1185">Reference proteome</keyword>
<protein>
    <submittedName>
        <fullName evidence="8">DMT family transporter</fullName>
    </submittedName>
</protein>
<dbReference type="OrthoDB" id="9804865at2"/>
<evidence type="ECO:0000256" key="3">
    <source>
        <dbReference type="ARBA" id="ARBA00022692"/>
    </source>
</evidence>
<evidence type="ECO:0000313" key="9">
    <source>
        <dbReference type="Proteomes" id="UP000319148"/>
    </source>
</evidence>
<keyword evidence="5 6" id="KW-0472">Membrane</keyword>
<feature type="transmembrane region" description="Helical" evidence="6">
    <location>
        <begin position="126"/>
        <end position="144"/>
    </location>
</feature>
<dbReference type="GO" id="GO:0005886">
    <property type="term" value="C:plasma membrane"/>
    <property type="evidence" value="ECO:0007669"/>
    <property type="project" value="UniProtKB-SubCell"/>
</dbReference>
<name>A0A501PAS1_9PROT</name>
<comment type="caution">
    <text evidence="8">The sequence shown here is derived from an EMBL/GenBank/DDBJ whole genome shotgun (WGS) entry which is preliminary data.</text>
</comment>
<feature type="domain" description="EamA" evidence="7">
    <location>
        <begin position="7"/>
        <end position="141"/>
    </location>
</feature>
<evidence type="ECO:0000256" key="1">
    <source>
        <dbReference type="ARBA" id="ARBA00004651"/>
    </source>
</evidence>
<evidence type="ECO:0000256" key="5">
    <source>
        <dbReference type="ARBA" id="ARBA00023136"/>
    </source>
</evidence>
<feature type="transmembrane region" description="Helical" evidence="6">
    <location>
        <begin position="150"/>
        <end position="168"/>
    </location>
</feature>
<keyword evidence="3 6" id="KW-0812">Transmembrane</keyword>
<keyword evidence="4 6" id="KW-1133">Transmembrane helix</keyword>
<gene>
    <name evidence="8" type="ORF">FIV46_15330</name>
</gene>
<dbReference type="AlphaFoldDB" id="A0A501PAS1"/>
<dbReference type="InterPro" id="IPR051258">
    <property type="entry name" value="Diverse_Substrate_Transporter"/>
</dbReference>
<dbReference type="PANTHER" id="PTHR42920:SF5">
    <property type="entry name" value="EAMA DOMAIN-CONTAINING PROTEIN"/>
    <property type="match status" value="1"/>
</dbReference>
<feature type="transmembrane region" description="Helical" evidence="6">
    <location>
        <begin position="180"/>
        <end position="201"/>
    </location>
</feature>
<feature type="transmembrane region" description="Helical" evidence="6">
    <location>
        <begin position="268"/>
        <end position="285"/>
    </location>
</feature>
<dbReference type="InterPro" id="IPR037185">
    <property type="entry name" value="EmrE-like"/>
</dbReference>
<sequence length="296" mass="32166">MTRSQANLTLTLAAFIWGISFAFQKLAMDDMGPFLFNGLRFLIGGLVLIPLIYLMRERRRSRNRPISRHLFWGSGLAGVVMYAGAAFQQIGIMHTTVTNTGFITSLYMLLVPVLGLFLGHRYARGLWLAVLIAAAGLYLITGMYRGTSLNYGDIMVFIGAVCWAVHVLTIDHLTSRHDQILIAVIQFLVCAFFSLTTAFIVGENMLPASADGWTWILLSGILSVGIGFTLQVVGQADAPPAQAAVILNLEAVFASVAGVLFFQEILSAPVFIGCLLMLGGCLLAQRYPPLPAAHRA</sequence>